<keyword evidence="8" id="KW-1133">Transmembrane helix</keyword>
<dbReference type="GO" id="GO:0000155">
    <property type="term" value="F:phosphorelay sensor kinase activity"/>
    <property type="evidence" value="ECO:0007669"/>
    <property type="project" value="InterPro"/>
</dbReference>
<gene>
    <name evidence="11" type="ORF">C7410_106168</name>
</gene>
<organism evidence="11 12">
    <name type="scientific">Paraburkholderia silvatlantica</name>
    <dbReference type="NCBI Taxonomy" id="321895"/>
    <lineage>
        <taxon>Bacteria</taxon>
        <taxon>Pseudomonadati</taxon>
        <taxon>Pseudomonadota</taxon>
        <taxon>Betaproteobacteria</taxon>
        <taxon>Burkholderiales</taxon>
        <taxon>Burkholderiaceae</taxon>
        <taxon>Paraburkholderia</taxon>
    </lineage>
</organism>
<dbReference type="Gene3D" id="1.10.287.130">
    <property type="match status" value="1"/>
</dbReference>
<dbReference type="InterPro" id="IPR004358">
    <property type="entry name" value="Sig_transdc_His_kin-like_C"/>
</dbReference>
<dbReference type="SMART" id="SM00388">
    <property type="entry name" value="HisKA"/>
    <property type="match status" value="1"/>
</dbReference>
<evidence type="ECO:0000256" key="8">
    <source>
        <dbReference type="ARBA" id="ARBA00022989"/>
    </source>
</evidence>
<dbReference type="CDD" id="cd00075">
    <property type="entry name" value="HATPase"/>
    <property type="match status" value="1"/>
</dbReference>
<protein>
    <recommendedName>
        <fullName evidence="3">histidine kinase</fullName>
        <ecNumber evidence="3">2.7.13.3</ecNumber>
    </recommendedName>
</protein>
<evidence type="ECO:0000259" key="10">
    <source>
        <dbReference type="PROSITE" id="PS50109"/>
    </source>
</evidence>
<keyword evidence="9" id="KW-0472">Membrane</keyword>
<name>A0A2V4TSV5_9BURK</name>
<dbReference type="InterPro" id="IPR050428">
    <property type="entry name" value="TCS_sensor_his_kinase"/>
</dbReference>
<evidence type="ECO:0000256" key="5">
    <source>
        <dbReference type="ARBA" id="ARBA00022679"/>
    </source>
</evidence>
<evidence type="ECO:0000313" key="12">
    <source>
        <dbReference type="Proteomes" id="UP000247772"/>
    </source>
</evidence>
<dbReference type="AlphaFoldDB" id="A0A2V4TSV5"/>
<dbReference type="InterPro" id="IPR036097">
    <property type="entry name" value="HisK_dim/P_sf"/>
</dbReference>
<evidence type="ECO:0000256" key="1">
    <source>
        <dbReference type="ARBA" id="ARBA00000085"/>
    </source>
</evidence>
<evidence type="ECO:0000256" key="3">
    <source>
        <dbReference type="ARBA" id="ARBA00012438"/>
    </source>
</evidence>
<dbReference type="Pfam" id="PF00512">
    <property type="entry name" value="HisKA"/>
    <property type="match status" value="1"/>
</dbReference>
<evidence type="ECO:0000256" key="4">
    <source>
        <dbReference type="ARBA" id="ARBA00022553"/>
    </source>
</evidence>
<dbReference type="InterPro" id="IPR003594">
    <property type="entry name" value="HATPase_dom"/>
</dbReference>
<dbReference type="RefSeq" id="WP_110854885.1">
    <property type="nucleotide sequence ID" value="NZ_QJSQ01000006.1"/>
</dbReference>
<dbReference type="EMBL" id="QJSQ01000006">
    <property type="protein sequence ID" value="PYE24338.1"/>
    <property type="molecule type" value="Genomic_DNA"/>
</dbReference>
<feature type="domain" description="Histidine kinase" evidence="10">
    <location>
        <begin position="243"/>
        <end position="457"/>
    </location>
</feature>
<dbReference type="PRINTS" id="PR00344">
    <property type="entry name" value="BCTRLSENSOR"/>
</dbReference>
<evidence type="ECO:0000256" key="9">
    <source>
        <dbReference type="ARBA" id="ARBA00023136"/>
    </source>
</evidence>
<dbReference type="InterPro" id="IPR036890">
    <property type="entry name" value="HATPase_C_sf"/>
</dbReference>
<dbReference type="SUPFAM" id="SSF55874">
    <property type="entry name" value="ATPase domain of HSP90 chaperone/DNA topoisomerase II/histidine kinase"/>
    <property type="match status" value="1"/>
</dbReference>
<comment type="caution">
    <text evidence="11">The sequence shown here is derived from an EMBL/GenBank/DDBJ whole genome shotgun (WGS) entry which is preliminary data.</text>
</comment>
<keyword evidence="7 11" id="KW-0418">Kinase</keyword>
<dbReference type="InterPro" id="IPR003661">
    <property type="entry name" value="HisK_dim/P_dom"/>
</dbReference>
<dbReference type="PANTHER" id="PTHR45436:SF1">
    <property type="entry name" value="SENSOR PROTEIN QSEC"/>
    <property type="match status" value="1"/>
</dbReference>
<dbReference type="PANTHER" id="PTHR45436">
    <property type="entry name" value="SENSOR HISTIDINE KINASE YKOH"/>
    <property type="match status" value="1"/>
</dbReference>
<comment type="catalytic activity">
    <reaction evidence="1">
        <text>ATP + protein L-histidine = ADP + protein N-phospho-L-histidine.</text>
        <dbReference type="EC" id="2.7.13.3"/>
    </reaction>
</comment>
<dbReference type="Pfam" id="PF08521">
    <property type="entry name" value="2CSK_N"/>
    <property type="match status" value="1"/>
</dbReference>
<dbReference type="PROSITE" id="PS50109">
    <property type="entry name" value="HIS_KIN"/>
    <property type="match status" value="1"/>
</dbReference>
<comment type="subcellular location">
    <subcellularLocation>
        <location evidence="2">Cell inner membrane</location>
        <topology evidence="2">Multi-pass membrane protein</topology>
    </subcellularLocation>
</comment>
<evidence type="ECO:0000256" key="6">
    <source>
        <dbReference type="ARBA" id="ARBA00022692"/>
    </source>
</evidence>
<keyword evidence="4" id="KW-0597">Phosphoprotein</keyword>
<evidence type="ECO:0000256" key="2">
    <source>
        <dbReference type="ARBA" id="ARBA00004429"/>
    </source>
</evidence>
<dbReference type="InterPro" id="IPR005467">
    <property type="entry name" value="His_kinase_dom"/>
</dbReference>
<dbReference type="FunFam" id="3.30.565.10:FF:000006">
    <property type="entry name" value="Sensor histidine kinase WalK"/>
    <property type="match status" value="1"/>
</dbReference>
<dbReference type="SUPFAM" id="SSF47384">
    <property type="entry name" value="Homodimeric domain of signal transducing histidine kinase"/>
    <property type="match status" value="1"/>
</dbReference>
<dbReference type="SMART" id="SM00387">
    <property type="entry name" value="HATPase_c"/>
    <property type="match status" value="1"/>
</dbReference>
<reference evidence="11 12" key="1">
    <citation type="submission" date="2018-06" db="EMBL/GenBank/DDBJ databases">
        <title>Genomic Encyclopedia of Type Strains, Phase IV (KMG-V): Genome sequencing to study the core and pangenomes of soil and plant-associated prokaryotes.</title>
        <authorList>
            <person name="Whitman W."/>
        </authorList>
    </citation>
    <scope>NUCLEOTIDE SEQUENCE [LARGE SCALE GENOMIC DNA]</scope>
    <source>
        <strain evidence="11 12">SRCL-318</strain>
    </source>
</reference>
<accession>A0A2V4TSV5</accession>
<dbReference type="EC" id="2.7.13.3" evidence="3"/>
<sequence>MVHSLRGRLLLWLLVPLAAFVVVTGCESYDAARQTADLVQDHSLLDSARTIIEDVDWDNGSLSATIPPAALELFESPWQDHVFYKVLAGNGRLLGGAPDLPLPRANTAEAPVFYDTTYAGLPIRAVAYERMLYDSGRAERVMVIVGKTIASREAMINALWRPQLARQWFMLALVALLVPLGLTLELRPLMKLKDDVADREPVQLEPIRPDHLPSELRPIVEAINQCIARLKVHAATQRQFIADAAHQLRTPLTLLTTQTQFASQCDPGDPALFDALNGVRRTSQKMAELTNQLLLLAQAESMTQSSRSQTRVDLTEVVSSVLEEMVQAAERRGIDLGAELDEDVHVAGNTGLLASLVANLIDNAIRYTHKGGRVTAVCRSEGEQVMLQVVDNGPGIPAEARAHVFERFYRVAADTEGTGLGLAIVHQVARSHGGSVSVAAGAERLGLVATVRLPVWRG</sequence>
<dbReference type="OrthoDB" id="8554694at2"/>
<keyword evidence="6" id="KW-0812">Transmembrane</keyword>
<dbReference type="PROSITE" id="PS51257">
    <property type="entry name" value="PROKAR_LIPOPROTEIN"/>
    <property type="match status" value="1"/>
</dbReference>
<dbReference type="InterPro" id="IPR013727">
    <property type="entry name" value="2CSK_N"/>
</dbReference>
<evidence type="ECO:0000313" key="11">
    <source>
        <dbReference type="EMBL" id="PYE24338.1"/>
    </source>
</evidence>
<dbReference type="Gene3D" id="3.30.565.10">
    <property type="entry name" value="Histidine kinase-like ATPase, C-terminal domain"/>
    <property type="match status" value="1"/>
</dbReference>
<dbReference type="Pfam" id="PF02518">
    <property type="entry name" value="HATPase_c"/>
    <property type="match status" value="1"/>
</dbReference>
<keyword evidence="5" id="KW-0808">Transferase</keyword>
<dbReference type="GO" id="GO:0005886">
    <property type="term" value="C:plasma membrane"/>
    <property type="evidence" value="ECO:0007669"/>
    <property type="project" value="UniProtKB-SubCell"/>
</dbReference>
<evidence type="ECO:0000256" key="7">
    <source>
        <dbReference type="ARBA" id="ARBA00022777"/>
    </source>
</evidence>
<dbReference type="Proteomes" id="UP000247772">
    <property type="component" value="Unassembled WGS sequence"/>
</dbReference>
<proteinExistence type="predicted"/>